<sequence>MGKQAAWFEDRALPRLGRLCERQPFRSWRRFDCLSGNGAKTTWLFRKELCSCRAIDNLFAGFDKHLSRTGRLAKGGRIVEATIIQAPRQHSGEEEKPAINAGEIREGWKDNPAWLAQKDRNARWTVM</sequence>
<reference evidence="1 2" key="1">
    <citation type="submission" date="2020-01" db="EMBL/GenBank/DDBJ databases">
        <title>Genomes of bacteria type strains.</title>
        <authorList>
            <person name="Chen J."/>
            <person name="Zhu S."/>
            <person name="Yang J."/>
        </authorList>
    </citation>
    <scope>NUCLEOTIDE SEQUENCE [LARGE SCALE GENOMIC DNA]</scope>
    <source>
        <strain evidence="1 2">DSM 16655</strain>
    </source>
</reference>
<protein>
    <recommendedName>
        <fullName evidence="3">Transposase</fullName>
    </recommendedName>
</protein>
<proteinExistence type="predicted"/>
<dbReference type="RefSeq" id="WP_252917467.1">
    <property type="nucleotide sequence ID" value="NZ_JAAAML010000004.1"/>
</dbReference>
<evidence type="ECO:0008006" key="3">
    <source>
        <dbReference type="Google" id="ProtNLM"/>
    </source>
</evidence>
<dbReference type="Proteomes" id="UP001320715">
    <property type="component" value="Unassembled WGS sequence"/>
</dbReference>
<gene>
    <name evidence="1" type="ORF">GTW23_21865</name>
</gene>
<dbReference type="EMBL" id="JAAAML010000004">
    <property type="protein sequence ID" value="MCO6410840.1"/>
    <property type="molecule type" value="Genomic_DNA"/>
</dbReference>
<name>A0ABT1CZ81_9HYPH</name>
<evidence type="ECO:0000313" key="2">
    <source>
        <dbReference type="Proteomes" id="UP001320715"/>
    </source>
</evidence>
<accession>A0ABT1CZ81</accession>
<evidence type="ECO:0000313" key="1">
    <source>
        <dbReference type="EMBL" id="MCO6410840.1"/>
    </source>
</evidence>
<organism evidence="1 2">
    <name type="scientific">Hoeflea alexandrii</name>
    <dbReference type="NCBI Taxonomy" id="288436"/>
    <lineage>
        <taxon>Bacteria</taxon>
        <taxon>Pseudomonadati</taxon>
        <taxon>Pseudomonadota</taxon>
        <taxon>Alphaproteobacteria</taxon>
        <taxon>Hyphomicrobiales</taxon>
        <taxon>Rhizobiaceae</taxon>
        <taxon>Hoeflea</taxon>
    </lineage>
</organism>
<comment type="caution">
    <text evidence="1">The sequence shown here is derived from an EMBL/GenBank/DDBJ whole genome shotgun (WGS) entry which is preliminary data.</text>
</comment>
<keyword evidence="2" id="KW-1185">Reference proteome</keyword>